<dbReference type="AlphaFoldDB" id="A0A1H2JAY6"/>
<dbReference type="Pfam" id="PF02720">
    <property type="entry name" value="DUF222"/>
    <property type="match status" value="1"/>
</dbReference>
<feature type="region of interest" description="Disordered" evidence="1">
    <location>
        <begin position="551"/>
        <end position="589"/>
    </location>
</feature>
<dbReference type="EMBL" id="FNLM01000034">
    <property type="protein sequence ID" value="SDU53593.1"/>
    <property type="molecule type" value="Genomic_DNA"/>
</dbReference>
<proteinExistence type="predicted"/>
<evidence type="ECO:0000256" key="1">
    <source>
        <dbReference type="SAM" id="MobiDB-lite"/>
    </source>
</evidence>
<accession>A0A1H2JAY6</accession>
<dbReference type="OrthoDB" id="5242272at2"/>
<dbReference type="InterPro" id="IPR003870">
    <property type="entry name" value="DUF222"/>
</dbReference>
<evidence type="ECO:0000313" key="4">
    <source>
        <dbReference type="Proteomes" id="UP000183180"/>
    </source>
</evidence>
<feature type="region of interest" description="Disordered" evidence="1">
    <location>
        <begin position="215"/>
        <end position="244"/>
    </location>
</feature>
<reference evidence="3 4" key="1">
    <citation type="submission" date="2016-10" db="EMBL/GenBank/DDBJ databases">
        <authorList>
            <person name="de Groot N.N."/>
        </authorList>
    </citation>
    <scope>NUCLEOTIDE SEQUENCE [LARGE SCALE GENOMIC DNA]</scope>
    <source>
        <strain evidence="3 4">DSM 44215</strain>
    </source>
</reference>
<dbReference type="STRING" id="158898.SAMN04488548_1341931"/>
<gene>
    <name evidence="3" type="ORF">SAMN04488548_1341931</name>
</gene>
<evidence type="ECO:0000313" key="3">
    <source>
        <dbReference type="EMBL" id="SDU53593.1"/>
    </source>
</evidence>
<organism evidence="3 4">
    <name type="scientific">Gordonia westfalica</name>
    <dbReference type="NCBI Taxonomy" id="158898"/>
    <lineage>
        <taxon>Bacteria</taxon>
        <taxon>Bacillati</taxon>
        <taxon>Actinomycetota</taxon>
        <taxon>Actinomycetes</taxon>
        <taxon>Mycobacteriales</taxon>
        <taxon>Gordoniaceae</taxon>
        <taxon>Gordonia</taxon>
    </lineage>
</organism>
<dbReference type="InterPro" id="IPR003615">
    <property type="entry name" value="HNH_nuc"/>
</dbReference>
<dbReference type="Proteomes" id="UP000183180">
    <property type="component" value="Unassembled WGS sequence"/>
</dbReference>
<evidence type="ECO:0000259" key="2">
    <source>
        <dbReference type="Pfam" id="PF02720"/>
    </source>
</evidence>
<feature type="compositionally biased region" description="Basic and acidic residues" evidence="1">
    <location>
        <begin position="215"/>
        <end position="234"/>
    </location>
</feature>
<protein>
    <recommendedName>
        <fullName evidence="2">DUF222 domain-containing protein</fullName>
    </recommendedName>
</protein>
<sequence length="589" mass="64501">MAFEFGTIDPAGDLPDPGFDVAGFDVFGPLAGLSPEALIDSARYSASMNAVNTCRMLMAASLLHEHREEEYLLRRSQLRSGQAESVEDLLRMTADAMSGSGPYEEFGPNGFEQAVAEFGAAMNMTAAQARDMIRTGDAMRYRLPLTGTTLACARIDLARFQIAMKRTDFVDDAAMPAVDAALAEAILARDPMSITRLTTMVDQIVHTHAPEAVKRRNDHAARDRGLSIRPDRHQPGQSRIAGHVPDIDGAALNARLTAMAAGVHKGDGRTMSQRRADALLALAHGHQDLDCQCEDCAPEPVAQELDTPEPAVQDFDIPESAIQELDAPEPAVQDLDDREVDDVVTESGVPVAEAADETVTEASESPEECTCTCARCRAPRPTFHIVANETTLQGRDNDPGMLDGYGLIEADVMRALFADATHTYVTTGVRTEPAEADAAAAAAASRYVPSRKLQALVRAGELCCTFPGCNQPVWTVDLDHTHPFDHRNPDSGGKTAQRNLKPLCRFHHRIKTFGAWRDSQDEYLATWFEAPTGHVYLGNPFTGRDLFASLKTQPPDHPARRRLDDERATRTDTHRQRQDEWDRNNPPPF</sequence>
<feature type="compositionally biased region" description="Basic and acidic residues" evidence="1">
    <location>
        <begin position="557"/>
        <end position="583"/>
    </location>
</feature>
<dbReference type="RefSeq" id="WP_074850223.1">
    <property type="nucleotide sequence ID" value="NZ_FNLM01000034.1"/>
</dbReference>
<feature type="domain" description="DUF222" evidence="2">
    <location>
        <begin position="107"/>
        <end position="297"/>
    </location>
</feature>
<dbReference type="CDD" id="cd00085">
    <property type="entry name" value="HNHc"/>
    <property type="match status" value="1"/>
</dbReference>
<name>A0A1H2JAY6_9ACTN</name>